<feature type="transmembrane region" description="Helical" evidence="2">
    <location>
        <begin position="6"/>
        <end position="28"/>
    </location>
</feature>
<keyword evidence="4" id="KW-1185">Reference proteome</keyword>
<evidence type="ECO:0000313" key="3">
    <source>
        <dbReference type="EMBL" id="KAJ2785793.1"/>
    </source>
</evidence>
<dbReference type="AlphaFoldDB" id="A0A9W8LN08"/>
<evidence type="ECO:0000256" key="1">
    <source>
        <dbReference type="SAM" id="MobiDB-lite"/>
    </source>
</evidence>
<keyword evidence="2" id="KW-1133">Transmembrane helix</keyword>
<dbReference type="EMBL" id="JANBUL010000007">
    <property type="protein sequence ID" value="KAJ2785793.1"/>
    <property type="molecule type" value="Genomic_DNA"/>
</dbReference>
<protein>
    <recommendedName>
        <fullName evidence="5">G-protein coupled receptors family 3 profile domain-containing protein</fullName>
    </recommendedName>
</protein>
<comment type="caution">
    <text evidence="3">The sequence shown here is derived from an EMBL/GenBank/DDBJ whole genome shotgun (WGS) entry which is preliminary data.</text>
</comment>
<keyword evidence="2" id="KW-0812">Transmembrane</keyword>
<accession>A0A9W8LN08</accession>
<evidence type="ECO:0000256" key="2">
    <source>
        <dbReference type="SAM" id="Phobius"/>
    </source>
</evidence>
<keyword evidence="2" id="KW-0472">Membrane</keyword>
<dbReference type="OrthoDB" id="5522615at2759"/>
<feature type="transmembrane region" description="Helical" evidence="2">
    <location>
        <begin position="157"/>
        <end position="178"/>
    </location>
</feature>
<evidence type="ECO:0000313" key="4">
    <source>
        <dbReference type="Proteomes" id="UP001140217"/>
    </source>
</evidence>
<feature type="transmembrane region" description="Helical" evidence="2">
    <location>
        <begin position="114"/>
        <end position="137"/>
    </location>
</feature>
<feature type="transmembrane region" description="Helical" evidence="2">
    <location>
        <begin position="190"/>
        <end position="210"/>
    </location>
</feature>
<reference evidence="3" key="1">
    <citation type="submission" date="2022-07" db="EMBL/GenBank/DDBJ databases">
        <title>Phylogenomic reconstructions and comparative analyses of Kickxellomycotina fungi.</title>
        <authorList>
            <person name="Reynolds N.K."/>
            <person name="Stajich J.E."/>
            <person name="Barry K."/>
            <person name="Grigoriev I.V."/>
            <person name="Crous P."/>
            <person name="Smith M.E."/>
        </authorList>
    </citation>
    <scope>NUCLEOTIDE SEQUENCE</scope>
    <source>
        <strain evidence="3">NBRC 105414</strain>
    </source>
</reference>
<evidence type="ECO:0008006" key="5">
    <source>
        <dbReference type="Google" id="ProtNLM"/>
    </source>
</evidence>
<feature type="transmembrane region" description="Helical" evidence="2">
    <location>
        <begin position="40"/>
        <end position="64"/>
    </location>
</feature>
<feature type="compositionally biased region" description="Polar residues" evidence="1">
    <location>
        <begin position="299"/>
        <end position="311"/>
    </location>
</feature>
<name>A0A9W8LN08_9FUNG</name>
<feature type="region of interest" description="Disordered" evidence="1">
    <location>
        <begin position="291"/>
        <end position="323"/>
    </location>
</feature>
<feature type="transmembrane region" description="Helical" evidence="2">
    <location>
        <begin position="222"/>
        <end position="243"/>
    </location>
</feature>
<feature type="transmembrane region" description="Helical" evidence="2">
    <location>
        <begin position="70"/>
        <end position="94"/>
    </location>
</feature>
<dbReference type="Proteomes" id="UP001140217">
    <property type="component" value="Unassembled WGS sequence"/>
</dbReference>
<sequence>MGAPGGVAVIVICVLVLLVDSAAMVYCFRNRKYLPLKSANLINMYLTYVSMLLTFIGTANVASFAGNGRQWMVCAVAVGWLGMALGGLLFVAMLQMRVYSYVNAFVLNRRATGVFALIPAVYMITLSTLFGILAFVLPTTSGYEYIADTNVCTAHGGIYYMGMALMIIQTLVLGLLMFKARRMESCFNEYRKMLIVCGVCFVCGIVLIGIQHVHFATGQLAVYGALNILFSFIPQHVYFYTILGMPIFRSIRQRDAYLHAFINTIEDKGLAHVYELASKCPLGEISDLSDAGKSRRGTLDSQHSAGSNFSGNEPGPVCSPPLPRLGNARQSGALLSYYSSTWQPDTKVTTT</sequence>
<gene>
    <name evidence="3" type="ORF">H4R18_000339</name>
</gene>
<proteinExistence type="predicted"/>
<organism evidence="3 4">
    <name type="scientific">Coemansia javaensis</name>
    <dbReference type="NCBI Taxonomy" id="2761396"/>
    <lineage>
        <taxon>Eukaryota</taxon>
        <taxon>Fungi</taxon>
        <taxon>Fungi incertae sedis</taxon>
        <taxon>Zoopagomycota</taxon>
        <taxon>Kickxellomycotina</taxon>
        <taxon>Kickxellomycetes</taxon>
        <taxon>Kickxellales</taxon>
        <taxon>Kickxellaceae</taxon>
        <taxon>Coemansia</taxon>
    </lineage>
</organism>